<dbReference type="SUPFAM" id="SSF50814">
    <property type="entry name" value="Lipocalins"/>
    <property type="match status" value="1"/>
</dbReference>
<dbReference type="OrthoDB" id="9627583at2759"/>
<feature type="domain" description="Lipocalin/cytosolic fatty-acid binding" evidence="3">
    <location>
        <begin position="33"/>
        <end position="176"/>
    </location>
</feature>
<dbReference type="GO" id="GO:0036094">
    <property type="term" value="F:small molecule binding"/>
    <property type="evidence" value="ECO:0007669"/>
    <property type="project" value="InterPro"/>
</dbReference>
<protein>
    <submittedName>
        <fullName evidence="5">Lipocalin-like</fullName>
    </submittedName>
</protein>
<evidence type="ECO:0000256" key="2">
    <source>
        <dbReference type="SAM" id="SignalP"/>
    </source>
</evidence>
<dbReference type="Gene3D" id="2.40.128.20">
    <property type="match status" value="1"/>
</dbReference>
<accession>A0A6P7MA50</accession>
<sequence>MGRTLLRTLAVLLCVLTTCADDTPKAFNLEKMAGRWFRVGMATNAEWFVKNKADMKMGTTVFAPTAEGNLELSSAILKDDGTCWRYSNLANKTDNPQRFVYHSKMWNNNNDMLIVEAVYDDYALISTNKTKGSESYVTTELLSRTQEARVALQQNFTQFSVLSGVLPENTVILAKNDECPEEPAVDQ</sequence>
<gene>
    <name evidence="5" type="primary">LOC114853691</name>
</gene>
<dbReference type="Proteomes" id="UP000515150">
    <property type="component" value="Chromosome 4"/>
</dbReference>
<dbReference type="AlphaFoldDB" id="A0A6P7MA50"/>
<evidence type="ECO:0000259" key="3">
    <source>
        <dbReference type="Pfam" id="PF00061"/>
    </source>
</evidence>
<evidence type="ECO:0000313" key="4">
    <source>
        <dbReference type="Proteomes" id="UP000515150"/>
    </source>
</evidence>
<dbReference type="InterPro" id="IPR012674">
    <property type="entry name" value="Calycin"/>
</dbReference>
<dbReference type="KEGG" id="bspl:114853691"/>
<dbReference type="RefSeq" id="XP_029003192.1">
    <property type="nucleotide sequence ID" value="XM_029147359.3"/>
</dbReference>
<dbReference type="PANTHER" id="PTHR11430:SF133">
    <property type="entry name" value="LIPOCALIN"/>
    <property type="match status" value="1"/>
</dbReference>
<dbReference type="PRINTS" id="PR01254">
    <property type="entry name" value="PGNDSYNTHASE"/>
</dbReference>
<dbReference type="PANTHER" id="PTHR11430">
    <property type="entry name" value="LIPOCALIN"/>
    <property type="match status" value="1"/>
</dbReference>
<name>A0A6P7MA50_BETSP</name>
<keyword evidence="2" id="KW-0732">Signal</keyword>
<evidence type="ECO:0000256" key="1">
    <source>
        <dbReference type="ARBA" id="ARBA00006889"/>
    </source>
</evidence>
<dbReference type="Pfam" id="PF00061">
    <property type="entry name" value="Lipocalin"/>
    <property type="match status" value="1"/>
</dbReference>
<organism evidence="4 5">
    <name type="scientific">Betta splendens</name>
    <name type="common">Siamese fighting fish</name>
    <dbReference type="NCBI Taxonomy" id="158456"/>
    <lineage>
        <taxon>Eukaryota</taxon>
        <taxon>Metazoa</taxon>
        <taxon>Chordata</taxon>
        <taxon>Craniata</taxon>
        <taxon>Vertebrata</taxon>
        <taxon>Euteleostomi</taxon>
        <taxon>Actinopterygii</taxon>
        <taxon>Neopterygii</taxon>
        <taxon>Teleostei</taxon>
        <taxon>Neoteleostei</taxon>
        <taxon>Acanthomorphata</taxon>
        <taxon>Anabantaria</taxon>
        <taxon>Anabantiformes</taxon>
        <taxon>Anabantoidei</taxon>
        <taxon>Osphronemidae</taxon>
        <taxon>Betta</taxon>
    </lineage>
</organism>
<keyword evidence="4" id="KW-1185">Reference proteome</keyword>
<dbReference type="InterPro" id="IPR002345">
    <property type="entry name" value="Lipocalin"/>
</dbReference>
<comment type="similarity">
    <text evidence="1">Belongs to the calycin superfamily. Lipocalin family.</text>
</comment>
<proteinExistence type="inferred from homology"/>
<evidence type="ECO:0000313" key="5">
    <source>
        <dbReference type="RefSeq" id="XP_029003192.1"/>
    </source>
</evidence>
<feature type="signal peptide" evidence="2">
    <location>
        <begin position="1"/>
        <end position="20"/>
    </location>
</feature>
<dbReference type="InterPro" id="IPR000566">
    <property type="entry name" value="Lipocln_cytosolic_FA-bd_dom"/>
</dbReference>
<dbReference type="GeneID" id="114853691"/>
<dbReference type="InParanoid" id="A0A6P7MA50"/>
<feature type="chain" id="PRO_5028425402" evidence="2">
    <location>
        <begin position="21"/>
        <end position="187"/>
    </location>
</feature>
<reference evidence="5" key="1">
    <citation type="submission" date="2025-08" db="UniProtKB">
        <authorList>
            <consortium name="RefSeq"/>
        </authorList>
    </citation>
    <scope>IDENTIFICATION</scope>
</reference>